<feature type="transmembrane region" description="Helical" evidence="6">
    <location>
        <begin position="246"/>
        <end position="262"/>
    </location>
</feature>
<feature type="domain" description="Amino acid transporter transmembrane" evidence="7">
    <location>
        <begin position="111"/>
        <end position="513"/>
    </location>
</feature>
<protein>
    <recommendedName>
        <fullName evidence="7">Amino acid transporter transmembrane domain-containing protein</fullName>
    </recommendedName>
</protein>
<dbReference type="PANTHER" id="PTHR22950">
    <property type="entry name" value="AMINO ACID TRANSPORTER"/>
    <property type="match status" value="1"/>
</dbReference>
<feature type="transmembrane region" description="Helical" evidence="6">
    <location>
        <begin position="206"/>
        <end position="226"/>
    </location>
</feature>
<keyword evidence="3 6" id="KW-1133">Transmembrane helix</keyword>
<accession>A0AAN9VC90</accession>
<dbReference type="Proteomes" id="UP001378592">
    <property type="component" value="Unassembled WGS sequence"/>
</dbReference>
<feature type="transmembrane region" description="Helical" evidence="6">
    <location>
        <begin position="141"/>
        <end position="165"/>
    </location>
</feature>
<evidence type="ECO:0000256" key="4">
    <source>
        <dbReference type="ARBA" id="ARBA00023136"/>
    </source>
</evidence>
<dbReference type="GO" id="GO:0015179">
    <property type="term" value="F:L-amino acid transmembrane transporter activity"/>
    <property type="evidence" value="ECO:0007669"/>
    <property type="project" value="TreeGrafter"/>
</dbReference>
<reference evidence="8 9" key="1">
    <citation type="submission" date="2024-03" db="EMBL/GenBank/DDBJ databases">
        <title>The genome assembly and annotation of the cricket Gryllus longicercus Weissman &amp; Gray.</title>
        <authorList>
            <person name="Szrajer S."/>
            <person name="Gray D."/>
            <person name="Ylla G."/>
        </authorList>
    </citation>
    <scope>NUCLEOTIDE SEQUENCE [LARGE SCALE GENOMIC DNA]</scope>
    <source>
        <strain evidence="8">DAG 2021-001</strain>
        <tissue evidence="8">Whole body minus gut</tissue>
    </source>
</reference>
<feature type="transmembrane region" description="Helical" evidence="6">
    <location>
        <begin position="311"/>
        <end position="329"/>
    </location>
</feature>
<feature type="transmembrane region" description="Helical" evidence="6">
    <location>
        <begin position="496"/>
        <end position="514"/>
    </location>
</feature>
<comment type="caution">
    <text evidence="8">The sequence shown here is derived from an EMBL/GenBank/DDBJ whole genome shotgun (WGS) entry which is preliminary data.</text>
</comment>
<feature type="transmembrane region" description="Helical" evidence="6">
    <location>
        <begin position="430"/>
        <end position="450"/>
    </location>
</feature>
<sequence>MATQGYGNLNKRVAISNSMRKEERQPLLPNSEPVNDTYDKRVLPRPDVRASPDNVVLHLPGGPVDSSSTLEPKIDGRVEGSNVGGVGGSVASVCPDNGSNYDPLLDRDLQHPTSNLDTMIHLLKGNIGTGILAMPDAFRNAGLVVGTLGTLLMGVICTHCMHMLVRCSHELCRRTKVPSLGFSEVVEASFATGPSFIERYSRPAKILVNIFLCITQLGFCCVYFVFVAVNLQYVLSHYCSLNLDTYQYLLMLLVPMVLLNWVKNLKYLTPVSLFAALVTVIGLGITFFYMLQDLPRTSSVRKFAPWKQLPLFFGTVIYAFEGIGVVLPLENNMKNPQDFGGWTGVLNTGMAIVAVLYTSVGFFGYLKYGEKVKLGSITLNLPENDLLAQSVRLMMAVAIFLSYGLQFYVPMGIIWPIVQPYLQSERAKFLGEYILRTVLVTFTLCLAIAIPNLGAVISLVGALSSSTLALIFPPLIEIITFSHDLGRYKWILWKDIAIMCFGLCGFGFGTYVSLENILSPQE</sequence>
<evidence type="ECO:0000256" key="5">
    <source>
        <dbReference type="SAM" id="MobiDB-lite"/>
    </source>
</evidence>
<feature type="transmembrane region" description="Helical" evidence="6">
    <location>
        <begin position="456"/>
        <end position="476"/>
    </location>
</feature>
<feature type="transmembrane region" description="Helical" evidence="6">
    <location>
        <begin position="341"/>
        <end position="366"/>
    </location>
</feature>
<comment type="subcellular location">
    <subcellularLocation>
        <location evidence="1">Membrane</location>
        <topology evidence="1">Multi-pass membrane protein</topology>
    </subcellularLocation>
</comment>
<dbReference type="EMBL" id="JAZDUA010000390">
    <property type="protein sequence ID" value="KAK7793291.1"/>
    <property type="molecule type" value="Genomic_DNA"/>
</dbReference>
<dbReference type="GO" id="GO:0005774">
    <property type="term" value="C:vacuolar membrane"/>
    <property type="evidence" value="ECO:0007669"/>
    <property type="project" value="TreeGrafter"/>
</dbReference>
<evidence type="ECO:0000313" key="8">
    <source>
        <dbReference type="EMBL" id="KAK7793291.1"/>
    </source>
</evidence>
<dbReference type="InterPro" id="IPR013057">
    <property type="entry name" value="AA_transpt_TM"/>
</dbReference>
<feature type="transmembrane region" description="Helical" evidence="6">
    <location>
        <begin position="271"/>
        <end position="291"/>
    </location>
</feature>
<keyword evidence="2 6" id="KW-0812">Transmembrane</keyword>
<dbReference type="AlphaFoldDB" id="A0AAN9VC90"/>
<evidence type="ECO:0000256" key="1">
    <source>
        <dbReference type="ARBA" id="ARBA00004141"/>
    </source>
</evidence>
<name>A0AAN9VC90_9ORTH</name>
<dbReference type="Pfam" id="PF01490">
    <property type="entry name" value="Aa_trans"/>
    <property type="match status" value="1"/>
</dbReference>
<proteinExistence type="predicted"/>
<dbReference type="PANTHER" id="PTHR22950:SF349">
    <property type="entry name" value="AMINO ACID TRANSPORTER TRANSMEMBRANE DOMAIN-CONTAINING PROTEIN"/>
    <property type="match status" value="1"/>
</dbReference>
<keyword evidence="9" id="KW-1185">Reference proteome</keyword>
<feature type="transmembrane region" description="Helical" evidence="6">
    <location>
        <begin position="386"/>
        <end position="409"/>
    </location>
</feature>
<gene>
    <name evidence="8" type="ORF">R5R35_004993</name>
</gene>
<evidence type="ECO:0000259" key="7">
    <source>
        <dbReference type="Pfam" id="PF01490"/>
    </source>
</evidence>
<organism evidence="8 9">
    <name type="scientific">Gryllus longicercus</name>
    <dbReference type="NCBI Taxonomy" id="2509291"/>
    <lineage>
        <taxon>Eukaryota</taxon>
        <taxon>Metazoa</taxon>
        <taxon>Ecdysozoa</taxon>
        <taxon>Arthropoda</taxon>
        <taxon>Hexapoda</taxon>
        <taxon>Insecta</taxon>
        <taxon>Pterygota</taxon>
        <taxon>Neoptera</taxon>
        <taxon>Polyneoptera</taxon>
        <taxon>Orthoptera</taxon>
        <taxon>Ensifera</taxon>
        <taxon>Gryllidea</taxon>
        <taxon>Grylloidea</taxon>
        <taxon>Gryllidae</taxon>
        <taxon>Gryllinae</taxon>
        <taxon>Gryllus</taxon>
    </lineage>
</organism>
<evidence type="ECO:0000256" key="3">
    <source>
        <dbReference type="ARBA" id="ARBA00022989"/>
    </source>
</evidence>
<evidence type="ECO:0000313" key="9">
    <source>
        <dbReference type="Proteomes" id="UP001378592"/>
    </source>
</evidence>
<evidence type="ECO:0000256" key="2">
    <source>
        <dbReference type="ARBA" id="ARBA00022692"/>
    </source>
</evidence>
<feature type="region of interest" description="Disordered" evidence="5">
    <location>
        <begin position="1"/>
        <end position="39"/>
    </location>
</feature>
<evidence type="ECO:0000256" key="6">
    <source>
        <dbReference type="SAM" id="Phobius"/>
    </source>
</evidence>
<keyword evidence="4 6" id="KW-0472">Membrane</keyword>